<dbReference type="GeneID" id="87001959"/>
<dbReference type="AlphaFoldDB" id="A0AAD2SKC6"/>
<sequence length="98" mass="11689">MKILIWLVLLPTVTYASIPNFKCWDIKNYAISTESGIFVTRYYDQAMLAYHYITSPKDNDYYREIIIANSKHDDGYYYGNIYQDREGNMYNDIKCEEL</sequence>
<name>A0AAD2SKC6_CITFR</name>
<dbReference type="EMBL" id="ABKLER030000032">
    <property type="protein sequence ID" value="EMN4147566.1"/>
    <property type="molecule type" value="Genomic_DNA"/>
</dbReference>
<dbReference type="Proteomes" id="UP000263627">
    <property type="component" value="Chromosome"/>
</dbReference>
<accession>A0AAD2SKC6</accession>
<organism evidence="2">
    <name type="scientific">Citrobacter freundii</name>
    <dbReference type="NCBI Taxonomy" id="546"/>
    <lineage>
        <taxon>Bacteria</taxon>
        <taxon>Pseudomonadati</taxon>
        <taxon>Pseudomonadota</taxon>
        <taxon>Gammaproteobacteria</taxon>
        <taxon>Enterobacterales</taxon>
        <taxon>Enterobacteriaceae</taxon>
        <taxon>Citrobacter</taxon>
        <taxon>Citrobacter freundii complex</taxon>
    </lineage>
</organism>
<dbReference type="RefSeq" id="WP_103849256.1">
    <property type="nucleotide sequence ID" value="NZ_CAXOME010000033.1"/>
</dbReference>
<evidence type="ECO:0000313" key="4">
    <source>
        <dbReference type="Proteomes" id="UP000263627"/>
    </source>
</evidence>
<protein>
    <submittedName>
        <fullName evidence="2">Uncharacterized protein</fullName>
    </submittedName>
</protein>
<evidence type="ECO:0000313" key="3">
    <source>
        <dbReference type="EMBL" id="EMN4147566.1"/>
    </source>
</evidence>
<dbReference type="EMBL" id="CP032184">
    <property type="protein sequence ID" value="AXZ47504.1"/>
    <property type="molecule type" value="Genomic_DNA"/>
</dbReference>
<reference evidence="2" key="2">
    <citation type="submission" date="2021-07" db="EMBL/GenBank/DDBJ databases">
        <authorList>
            <consortium name="Clinical and Environmental Microbiology Branch: Whole genome sequencing antimicrobial resistance pathogens in the healthcare setting"/>
        </authorList>
    </citation>
    <scope>NUCLEOTIDE SEQUENCE</scope>
    <source>
        <strain evidence="2">2021DK-00049</strain>
        <strain evidence="3">2023GN-00102</strain>
    </source>
</reference>
<evidence type="ECO:0000313" key="1">
    <source>
        <dbReference type="EMBL" id="AXZ47504.1"/>
    </source>
</evidence>
<reference evidence="1 4" key="1">
    <citation type="submission" date="2018-09" db="EMBL/GenBank/DDBJ databases">
        <title>Whole genome sequencing of Citrobacter freundii AR_0116.</title>
        <authorList>
            <person name="Conlan S."/>
            <person name="Thomas P.J."/>
            <person name="Mullikin J."/>
            <person name="Frank K.M."/>
            <person name="Segre J.A."/>
        </authorList>
    </citation>
    <scope>NUCLEOTIDE SEQUENCE [LARGE SCALE GENOMIC DNA]</scope>
    <source>
        <strain evidence="1 4">AR_0116</strain>
    </source>
</reference>
<proteinExistence type="predicted"/>
<dbReference type="EMBL" id="ABBJDF010000043">
    <property type="protein sequence ID" value="EHT9941923.1"/>
    <property type="molecule type" value="Genomic_DNA"/>
</dbReference>
<gene>
    <name evidence="1" type="ORF">AM363_11340</name>
    <name evidence="2" type="ORF">KY227_005092</name>
    <name evidence="3" type="ORF">PQQ21_004915</name>
</gene>
<evidence type="ECO:0000313" key="2">
    <source>
        <dbReference type="EMBL" id="EHT9941923.1"/>
    </source>
</evidence>